<dbReference type="Pfam" id="PF07508">
    <property type="entry name" value="Recombinase"/>
    <property type="match status" value="1"/>
</dbReference>
<evidence type="ECO:0000256" key="1">
    <source>
        <dbReference type="ARBA" id="ARBA00023125"/>
    </source>
</evidence>
<dbReference type="GO" id="GO:0000150">
    <property type="term" value="F:DNA strand exchange activity"/>
    <property type="evidence" value="ECO:0007669"/>
    <property type="project" value="InterPro"/>
</dbReference>
<gene>
    <name evidence="4" type="ORF">K6K41_10665</name>
</gene>
<name>A0A9E6RIT3_9HYPH</name>
<evidence type="ECO:0000313" key="4">
    <source>
        <dbReference type="EMBL" id="QZO01777.1"/>
    </source>
</evidence>
<dbReference type="Proteomes" id="UP000825701">
    <property type="component" value="Chromosome"/>
</dbReference>
<evidence type="ECO:0000313" key="5">
    <source>
        <dbReference type="Proteomes" id="UP000825701"/>
    </source>
</evidence>
<accession>A0A9E6RIT3</accession>
<dbReference type="KEGG" id="cmet:K6K41_10665"/>
<keyword evidence="2" id="KW-0233">DNA recombination</keyword>
<keyword evidence="5" id="KW-1185">Reference proteome</keyword>
<dbReference type="GO" id="GO:0003677">
    <property type="term" value="F:DNA binding"/>
    <property type="evidence" value="ECO:0007669"/>
    <property type="project" value="UniProtKB-KW"/>
</dbReference>
<dbReference type="InterPro" id="IPR036162">
    <property type="entry name" value="Resolvase-like_N_sf"/>
</dbReference>
<evidence type="ECO:0000256" key="2">
    <source>
        <dbReference type="ARBA" id="ARBA00023172"/>
    </source>
</evidence>
<feature type="domain" description="Resolvase/invertase-type recombinase catalytic" evidence="3">
    <location>
        <begin position="45"/>
        <end position="185"/>
    </location>
</feature>
<dbReference type="AlphaFoldDB" id="A0A9E6RIT3"/>
<dbReference type="PANTHER" id="PTHR30461:SF2">
    <property type="entry name" value="SERINE RECOMBINASE PINE-RELATED"/>
    <property type="match status" value="1"/>
</dbReference>
<dbReference type="EMBL" id="CP081869">
    <property type="protein sequence ID" value="QZO01777.1"/>
    <property type="molecule type" value="Genomic_DNA"/>
</dbReference>
<proteinExistence type="predicted"/>
<dbReference type="Gene3D" id="3.40.50.1390">
    <property type="entry name" value="Resolvase, N-terminal catalytic domain"/>
    <property type="match status" value="1"/>
</dbReference>
<dbReference type="InterPro" id="IPR038109">
    <property type="entry name" value="DNA_bind_recomb_sf"/>
</dbReference>
<dbReference type="Pfam" id="PF00239">
    <property type="entry name" value="Resolvase"/>
    <property type="match status" value="1"/>
</dbReference>
<dbReference type="Gene3D" id="3.90.1750.20">
    <property type="entry name" value="Putative Large Serine Recombinase, Chain B, Domain 2"/>
    <property type="match status" value="1"/>
</dbReference>
<dbReference type="SMART" id="SM00857">
    <property type="entry name" value="Resolvase"/>
    <property type="match status" value="1"/>
</dbReference>
<dbReference type="SUPFAM" id="SSF53041">
    <property type="entry name" value="Resolvase-like"/>
    <property type="match status" value="1"/>
</dbReference>
<dbReference type="PANTHER" id="PTHR30461">
    <property type="entry name" value="DNA-INVERTASE FROM LAMBDOID PROPHAGE"/>
    <property type="match status" value="1"/>
</dbReference>
<dbReference type="InterPro" id="IPR006119">
    <property type="entry name" value="Resolv_N"/>
</dbReference>
<reference evidence="4" key="1">
    <citation type="submission" date="2021-08" db="EMBL/GenBank/DDBJ databases">
        <authorList>
            <person name="Zhang H."/>
            <person name="Xu M."/>
            <person name="Yu Z."/>
            <person name="Yang L."/>
            <person name="Cai Y."/>
        </authorList>
    </citation>
    <scope>NUCLEOTIDE SEQUENCE</scope>
    <source>
        <strain evidence="4">CHL1</strain>
    </source>
</reference>
<keyword evidence="1" id="KW-0238">DNA-binding</keyword>
<protein>
    <submittedName>
        <fullName evidence="4">Recombinase family protein</fullName>
    </submittedName>
</protein>
<sequence length="526" mass="59441">MFIESASLERDEQRIMPPLVLPVTLRTLPGFVERTKRSVLIAEHYGRTSTDEQDSGPTQEAACRAAAAEHRWQSGDFHYDHGLSGVLPMEERPKLERLYNRALAGEFDVLTIATPCRFARSLTSWINAWAAFRLRGVKLYDCSSRKFIDDPISAALAAGVAAQDYESTANKLYLGMLKAANDGYNLGGIPYGFTIGRERGTIREDPINGPRVVTILGWLAAGVSPQIIKYLVEAKGWESPRGFDGWWESTIVYIATNPAYIGMIRWRATTTVDKVRLRNPDDQIIYVRGLHEALVTDDIFYAAAARVAGTSKSIDRSAYFLEKKVKCPTCDGFMGKAKHNFDCNHKGDNRIRSTLPRYVLIEAVLSIIKDLIPKLQPDGAFIESTQANQRARQAEIDARKSDIRTRIKRIDDEISEIIDLKITKRISNEHFNDKHEPRVTRKNELYAILTGIKDVEITPVETQYTSVGAFAKALEEFGRRDPNAKDNEESALLVAKMNSIIHEVRYRRRNERDSIDVQVDINISRY</sequence>
<organism evidence="4 5">
    <name type="scientific">Chenggangzhangella methanolivorans</name>
    <dbReference type="NCBI Taxonomy" id="1437009"/>
    <lineage>
        <taxon>Bacteria</taxon>
        <taxon>Pseudomonadati</taxon>
        <taxon>Pseudomonadota</taxon>
        <taxon>Alphaproteobacteria</taxon>
        <taxon>Hyphomicrobiales</taxon>
        <taxon>Methylopilaceae</taxon>
        <taxon>Chenggangzhangella</taxon>
    </lineage>
</organism>
<dbReference type="InterPro" id="IPR050639">
    <property type="entry name" value="SSR_resolvase"/>
</dbReference>
<dbReference type="InterPro" id="IPR011109">
    <property type="entry name" value="DNA_bind_recombinase_dom"/>
</dbReference>
<evidence type="ECO:0000259" key="3">
    <source>
        <dbReference type="SMART" id="SM00857"/>
    </source>
</evidence>